<proteinExistence type="predicted"/>
<protein>
    <submittedName>
        <fullName evidence="2">Uncharacterized protein</fullName>
    </submittedName>
</protein>
<evidence type="ECO:0000313" key="2">
    <source>
        <dbReference type="EMBL" id="GAD54952.1"/>
    </source>
</evidence>
<sequence length="43" mass="4483">MPIPARTRIDAGSITPPEMPEPLGSDYAASLALSSAQADRATR</sequence>
<evidence type="ECO:0000313" key="3">
    <source>
        <dbReference type="Proteomes" id="UP000016566"/>
    </source>
</evidence>
<evidence type="ECO:0000256" key="1">
    <source>
        <dbReference type="SAM" id="MobiDB-lite"/>
    </source>
</evidence>
<dbReference type="EMBL" id="BATB01000008">
    <property type="protein sequence ID" value="GAD54952.1"/>
    <property type="molecule type" value="Genomic_DNA"/>
</dbReference>
<keyword evidence="3" id="KW-1185">Reference proteome</keyword>
<name>U2Z1K5_9RHOB</name>
<reference evidence="2" key="1">
    <citation type="journal article" date="2013" name="Genome Announc.">
        <title>Draft Genome Sequence of Loktanella cinnabarina LL-001T, Isolated from Deep-Sea Floor Sediment.</title>
        <authorList>
            <person name="Nishi S."/>
            <person name="Tsubouchi T."/>
            <person name="Takaki Y."/>
            <person name="Koyanagi R."/>
            <person name="Satoh N."/>
            <person name="Maruyama T."/>
            <person name="Hatada Y."/>
        </authorList>
    </citation>
    <scope>NUCLEOTIDE SEQUENCE [LARGE SCALE GENOMIC DNA]</scope>
    <source>
        <strain evidence="2">LL-001</strain>
    </source>
</reference>
<feature type="region of interest" description="Disordered" evidence="1">
    <location>
        <begin position="1"/>
        <end position="27"/>
    </location>
</feature>
<dbReference type="Proteomes" id="UP000016566">
    <property type="component" value="Unassembled WGS sequence"/>
</dbReference>
<dbReference type="AlphaFoldDB" id="U2Z1K5"/>
<accession>U2Z1K5</accession>
<comment type="caution">
    <text evidence="2">The sequence shown here is derived from an EMBL/GenBank/DDBJ whole genome shotgun (WGS) entry which is preliminary data.</text>
</comment>
<organism evidence="2 3">
    <name type="scientific">Limimaricola cinnabarinus LL-001</name>
    <dbReference type="NCBI Taxonomy" id="1337093"/>
    <lineage>
        <taxon>Bacteria</taxon>
        <taxon>Pseudomonadati</taxon>
        <taxon>Pseudomonadota</taxon>
        <taxon>Alphaproteobacteria</taxon>
        <taxon>Rhodobacterales</taxon>
        <taxon>Paracoccaceae</taxon>
        <taxon>Limimaricola</taxon>
    </lineage>
</organism>
<dbReference type="STRING" id="1337093.MBELCI_1004"/>
<gene>
    <name evidence="2" type="ORF">MBELCI_1004</name>
</gene>